<sequence>METNPVLNCNIPWAVVKQTMSLSIQLILLDCVCVRVFLCVCVSVHPPTPTLNKAPVLTSRLHSYPQTFTYWSELEMCGCQKGGVKMESGQNDGGQQSIKSMI</sequence>
<reference evidence="1 2" key="1">
    <citation type="submission" date="2021-07" db="EMBL/GenBank/DDBJ databases">
        <authorList>
            <person name="Palmer J.M."/>
        </authorList>
    </citation>
    <scope>NUCLEOTIDE SEQUENCE [LARGE SCALE GENOMIC DNA]</scope>
    <source>
        <strain evidence="1 2">AT_MEX2019</strain>
        <tissue evidence="1">Muscle</tissue>
    </source>
</reference>
<evidence type="ECO:0000313" key="1">
    <source>
        <dbReference type="EMBL" id="MED6237707.1"/>
    </source>
</evidence>
<proteinExistence type="predicted"/>
<evidence type="ECO:0000313" key="2">
    <source>
        <dbReference type="Proteomes" id="UP001345963"/>
    </source>
</evidence>
<gene>
    <name evidence="1" type="ORF">ATANTOWER_014385</name>
</gene>
<organism evidence="1 2">
    <name type="scientific">Ataeniobius toweri</name>
    <dbReference type="NCBI Taxonomy" id="208326"/>
    <lineage>
        <taxon>Eukaryota</taxon>
        <taxon>Metazoa</taxon>
        <taxon>Chordata</taxon>
        <taxon>Craniata</taxon>
        <taxon>Vertebrata</taxon>
        <taxon>Euteleostomi</taxon>
        <taxon>Actinopterygii</taxon>
        <taxon>Neopterygii</taxon>
        <taxon>Teleostei</taxon>
        <taxon>Neoteleostei</taxon>
        <taxon>Acanthomorphata</taxon>
        <taxon>Ovalentaria</taxon>
        <taxon>Atherinomorphae</taxon>
        <taxon>Cyprinodontiformes</taxon>
        <taxon>Goodeidae</taxon>
        <taxon>Ataeniobius</taxon>
    </lineage>
</organism>
<name>A0ABU7AHN8_9TELE</name>
<dbReference type="Proteomes" id="UP001345963">
    <property type="component" value="Unassembled WGS sequence"/>
</dbReference>
<protein>
    <submittedName>
        <fullName evidence="1">Uncharacterized protein</fullName>
    </submittedName>
</protein>
<keyword evidence="2" id="KW-1185">Reference proteome</keyword>
<dbReference type="EMBL" id="JAHUTI010019670">
    <property type="protein sequence ID" value="MED6237707.1"/>
    <property type="molecule type" value="Genomic_DNA"/>
</dbReference>
<comment type="caution">
    <text evidence="1">The sequence shown here is derived from an EMBL/GenBank/DDBJ whole genome shotgun (WGS) entry which is preliminary data.</text>
</comment>
<accession>A0ABU7AHN8</accession>